<sequence>MSIQILVSLLCAAATTVLASDLLLKNGDFESPPRNVSPTATNPYFLLTQSNPIPAWTFNGTVQYVTSGPNVSLPGDGHAIQLGLDGSINQTFIADGAYMYVLTFTLAPGGENCSTASALAVSTPDDTAQFYLEQRYGKEAWESHARGFMNLVRKGVPVNLELKSQPTEADPNITCGPVIDTLLLKGVDPPRVYSGNELINGDLEIGPEFLINSTEGILLDAVTDTAQSALQGWTVMGTVKYIDSNHYKVPQGKAAIEIVSGSLGGIQQTLVLQKGWTYNLSFVMGDANDTCMGDFILGVQAGSTSNNFTMQSNGTGSTQSFSMKFKADHSEPTAISFISYTDSQSRDLEFCGPVIDNVVLGASYGTRLEVYSGILYSCIVFLVMVLSKTM</sequence>
<dbReference type="AlphaFoldDB" id="W1PQG3"/>
<dbReference type="Gramene" id="ERN09956">
    <property type="protein sequence ID" value="ERN09956"/>
    <property type="gene ID" value="AMTR_s00013p00199600"/>
</dbReference>
<proteinExistence type="predicted"/>
<dbReference type="GO" id="GO:0030234">
    <property type="term" value="F:enzyme regulator activity"/>
    <property type="evidence" value="ECO:0000318"/>
    <property type="project" value="GO_Central"/>
</dbReference>
<evidence type="ECO:0000256" key="1">
    <source>
        <dbReference type="ARBA" id="ARBA00004191"/>
    </source>
</evidence>
<dbReference type="OrthoDB" id="1895088at2759"/>
<keyword evidence="6" id="KW-0812">Transmembrane</keyword>
<dbReference type="EMBL" id="KI392979">
    <property type="protein sequence ID" value="ERN09956.1"/>
    <property type="molecule type" value="Genomic_DNA"/>
</dbReference>
<feature type="chain" id="PRO_5004807656" description="DUF642 domain-containing protein" evidence="7">
    <location>
        <begin position="20"/>
        <end position="390"/>
    </location>
</feature>
<dbReference type="HOGENOM" id="CLU_040251_0_0_1"/>
<name>W1PQG3_AMBTC</name>
<evidence type="ECO:0000256" key="6">
    <source>
        <dbReference type="SAM" id="Phobius"/>
    </source>
</evidence>
<keyword evidence="4 7" id="KW-0732">Signal</keyword>
<organism evidence="9 10">
    <name type="scientific">Amborella trichopoda</name>
    <dbReference type="NCBI Taxonomy" id="13333"/>
    <lineage>
        <taxon>Eukaryota</taxon>
        <taxon>Viridiplantae</taxon>
        <taxon>Streptophyta</taxon>
        <taxon>Embryophyta</taxon>
        <taxon>Tracheophyta</taxon>
        <taxon>Spermatophyta</taxon>
        <taxon>Magnoliopsida</taxon>
        <taxon>Amborellales</taxon>
        <taxon>Amborellaceae</taxon>
        <taxon>Amborella</taxon>
    </lineage>
</organism>
<evidence type="ECO:0000256" key="5">
    <source>
        <dbReference type="ARBA" id="ARBA00023180"/>
    </source>
</evidence>
<dbReference type="GO" id="GO:0009505">
    <property type="term" value="C:plant-type cell wall"/>
    <property type="evidence" value="ECO:0000318"/>
    <property type="project" value="GO_Central"/>
</dbReference>
<accession>W1PQG3</accession>
<keyword evidence="6" id="KW-0472">Membrane</keyword>
<dbReference type="Pfam" id="PF04862">
    <property type="entry name" value="DUF642"/>
    <property type="match status" value="2"/>
</dbReference>
<evidence type="ECO:0000313" key="9">
    <source>
        <dbReference type="EMBL" id="ERN09956.1"/>
    </source>
</evidence>
<reference evidence="10" key="1">
    <citation type="journal article" date="2013" name="Science">
        <title>The Amborella genome and the evolution of flowering plants.</title>
        <authorList>
            <consortium name="Amborella Genome Project"/>
        </authorList>
    </citation>
    <scope>NUCLEOTIDE SEQUENCE [LARGE SCALE GENOMIC DNA]</scope>
</reference>
<keyword evidence="5" id="KW-0325">Glycoprotein</keyword>
<feature type="transmembrane region" description="Helical" evidence="6">
    <location>
        <begin position="370"/>
        <end position="387"/>
    </location>
</feature>
<evidence type="ECO:0000256" key="7">
    <source>
        <dbReference type="SAM" id="SignalP"/>
    </source>
</evidence>
<feature type="domain" description="DUF642" evidence="8">
    <location>
        <begin position="198"/>
        <end position="359"/>
    </location>
</feature>
<evidence type="ECO:0000313" key="10">
    <source>
        <dbReference type="Proteomes" id="UP000017836"/>
    </source>
</evidence>
<dbReference type="PANTHER" id="PTHR31265:SF28">
    <property type="entry name" value="EMB|CAB87702.1"/>
    <property type="match status" value="1"/>
</dbReference>
<evidence type="ECO:0000256" key="4">
    <source>
        <dbReference type="ARBA" id="ARBA00022729"/>
    </source>
</evidence>
<dbReference type="OMA" id="NDACRGH"/>
<keyword evidence="10" id="KW-1185">Reference proteome</keyword>
<keyword evidence="2" id="KW-0134">Cell wall</keyword>
<dbReference type="InterPro" id="IPR008979">
    <property type="entry name" value="Galactose-bd-like_sf"/>
</dbReference>
<evidence type="ECO:0000259" key="8">
    <source>
        <dbReference type="Pfam" id="PF04862"/>
    </source>
</evidence>
<dbReference type="Gene3D" id="2.60.120.260">
    <property type="entry name" value="Galactose-binding domain-like"/>
    <property type="match status" value="1"/>
</dbReference>
<comment type="subcellular location">
    <subcellularLocation>
        <location evidence="1">Secreted</location>
        <location evidence="1">Cell wall</location>
    </subcellularLocation>
</comment>
<dbReference type="InterPro" id="IPR006946">
    <property type="entry name" value="DGR2-like_dom"/>
</dbReference>
<dbReference type="Proteomes" id="UP000017836">
    <property type="component" value="Unassembled WGS sequence"/>
</dbReference>
<protein>
    <recommendedName>
        <fullName evidence="8">DUF642 domain-containing protein</fullName>
    </recommendedName>
</protein>
<dbReference type="eggNOG" id="ENOG502QPTT">
    <property type="taxonomic scope" value="Eukaryota"/>
</dbReference>
<evidence type="ECO:0000256" key="2">
    <source>
        <dbReference type="ARBA" id="ARBA00022512"/>
    </source>
</evidence>
<feature type="signal peptide" evidence="7">
    <location>
        <begin position="1"/>
        <end position="19"/>
    </location>
</feature>
<keyword evidence="3" id="KW-0964">Secreted</keyword>
<keyword evidence="6" id="KW-1133">Transmembrane helix</keyword>
<evidence type="ECO:0000256" key="3">
    <source>
        <dbReference type="ARBA" id="ARBA00022525"/>
    </source>
</evidence>
<dbReference type="SUPFAM" id="SSF49785">
    <property type="entry name" value="Galactose-binding domain-like"/>
    <property type="match status" value="1"/>
</dbReference>
<gene>
    <name evidence="9" type="ORF">AMTR_s00013p00199600</name>
</gene>
<dbReference type="InterPro" id="IPR052437">
    <property type="entry name" value="Pectin_Meth_Modulator"/>
</dbReference>
<dbReference type="PANTHER" id="PTHR31265">
    <property type="entry name" value="OS02G0527500 PROTEIN-RELATED"/>
    <property type="match status" value="1"/>
</dbReference>
<feature type="domain" description="DUF642" evidence="8">
    <location>
        <begin position="23"/>
        <end position="185"/>
    </location>
</feature>